<feature type="coiled-coil region" evidence="2">
    <location>
        <begin position="3"/>
        <end position="51"/>
    </location>
</feature>
<proteinExistence type="inferred from homology"/>
<evidence type="ECO:0000256" key="1">
    <source>
        <dbReference type="HAMAP-Rule" id="MF_00715"/>
    </source>
</evidence>
<dbReference type="PANTHER" id="PTHR36508:SF1">
    <property type="entry name" value="PROTEIN SLYX"/>
    <property type="match status" value="1"/>
</dbReference>
<comment type="similarity">
    <text evidence="1">Belongs to the SlyX family.</text>
</comment>
<feature type="compositionally biased region" description="Polar residues" evidence="3">
    <location>
        <begin position="53"/>
        <end position="66"/>
    </location>
</feature>
<gene>
    <name evidence="1" type="primary">slyX</name>
    <name evidence="4" type="ORF">GPY42_14790</name>
</gene>
<dbReference type="PANTHER" id="PTHR36508">
    <property type="entry name" value="PROTEIN SLYX"/>
    <property type="match status" value="1"/>
</dbReference>
<evidence type="ECO:0000256" key="2">
    <source>
        <dbReference type="SAM" id="Coils"/>
    </source>
</evidence>
<feature type="region of interest" description="Disordered" evidence="3">
    <location>
        <begin position="53"/>
        <end position="72"/>
    </location>
</feature>
<reference evidence="4 5" key="1">
    <citation type="submission" date="2019-12" db="EMBL/GenBank/DDBJ databases">
        <title>Engineering Photorhabdus to improve their lethality against agricultural pests.</title>
        <authorList>
            <person name="Machado R.A.R."/>
        </authorList>
    </citation>
    <scope>NUCLEOTIDE SEQUENCE [LARGE SCALE GENOMIC DNA]</scope>
    <source>
        <strain evidence="4 5">M-HU2</strain>
    </source>
</reference>
<comment type="caution">
    <text evidence="4">The sequence shown here is derived from an EMBL/GenBank/DDBJ whole genome shotgun (WGS) entry which is preliminary data.</text>
</comment>
<dbReference type="HAMAP" id="MF_00715">
    <property type="entry name" value="SlyX"/>
    <property type="match status" value="1"/>
</dbReference>
<accession>A0ABX0AZV4</accession>
<dbReference type="RefSeq" id="WP_113043090.1">
    <property type="nucleotide sequence ID" value="NZ_CAWPKC010000022.1"/>
</dbReference>
<evidence type="ECO:0000313" key="4">
    <source>
        <dbReference type="EMBL" id="NDL26377.1"/>
    </source>
</evidence>
<dbReference type="Pfam" id="PF04102">
    <property type="entry name" value="SlyX"/>
    <property type="match status" value="1"/>
</dbReference>
<dbReference type="Gene3D" id="1.20.5.300">
    <property type="match status" value="1"/>
</dbReference>
<dbReference type="InterPro" id="IPR007236">
    <property type="entry name" value="SlyX"/>
</dbReference>
<protein>
    <recommendedName>
        <fullName evidence="1">Protein SlyX</fullName>
    </recommendedName>
</protein>
<dbReference type="EMBL" id="WSFE01000022">
    <property type="protein sequence ID" value="NDL26377.1"/>
    <property type="molecule type" value="Genomic_DNA"/>
</dbReference>
<name>A0ABX0AZV4_9GAMM</name>
<sequence length="72" mass="8482">MDLSEFEQRLEHLESRVAFQEITIEELNEVVTEQQMEIAKLREHLRLMTEQLKATQPSMVASQSEETPPPHY</sequence>
<dbReference type="Proteomes" id="UP000470051">
    <property type="component" value="Unassembled WGS sequence"/>
</dbReference>
<keyword evidence="5" id="KW-1185">Reference proteome</keyword>
<evidence type="ECO:0000256" key="3">
    <source>
        <dbReference type="SAM" id="MobiDB-lite"/>
    </source>
</evidence>
<evidence type="ECO:0000313" key="5">
    <source>
        <dbReference type="Proteomes" id="UP000470051"/>
    </source>
</evidence>
<organism evidence="4 5">
    <name type="scientific">Photorhabdus kayaii</name>
    <dbReference type="NCBI Taxonomy" id="230088"/>
    <lineage>
        <taxon>Bacteria</taxon>
        <taxon>Pseudomonadati</taxon>
        <taxon>Pseudomonadota</taxon>
        <taxon>Gammaproteobacteria</taxon>
        <taxon>Enterobacterales</taxon>
        <taxon>Morganellaceae</taxon>
        <taxon>Photorhabdus</taxon>
    </lineage>
</organism>
<dbReference type="NCBIfam" id="NF002750">
    <property type="entry name" value="PRK02793.1"/>
    <property type="match status" value="1"/>
</dbReference>
<keyword evidence="2" id="KW-0175">Coiled coil</keyword>